<dbReference type="Pfam" id="PF14539">
    <property type="entry name" value="DUF4442"/>
    <property type="match status" value="1"/>
</dbReference>
<dbReference type="InterPro" id="IPR027961">
    <property type="entry name" value="DUF4442"/>
</dbReference>
<gene>
    <name evidence="1" type="ORF">CAUS1442_LOCUS11727</name>
</gene>
<evidence type="ECO:0000313" key="1">
    <source>
        <dbReference type="EMBL" id="CAD8339594.1"/>
    </source>
</evidence>
<sequence>MPSSIPNPATLRQPLNRMASAVRKMESWLPSSLHPWGYSALFGTTVPLAGASGLRIERLQRTESEVLVKNRPWIRNHIGGLHACSMALASESATGVLVGMHVRDSHMPLLKRMKVDYVRRCHGDLRVVARLSEAEIERIENEDKGDLIVECTIEDDSGKAPIEAEFTWAWAPKKRAKKVEASA</sequence>
<accession>A0A7R9X021</accession>
<protein>
    <recommendedName>
        <fullName evidence="2">DUF4442 domain-containing protein</fullName>
    </recommendedName>
</protein>
<dbReference type="CDD" id="cd03443">
    <property type="entry name" value="PaaI_thioesterase"/>
    <property type="match status" value="1"/>
</dbReference>
<name>A0A7R9X021_9STRA</name>
<dbReference type="Gene3D" id="3.10.129.10">
    <property type="entry name" value="Hotdog Thioesterase"/>
    <property type="match status" value="1"/>
</dbReference>
<dbReference type="AlphaFoldDB" id="A0A7R9X021"/>
<proteinExistence type="predicted"/>
<dbReference type="EMBL" id="HBEF01019050">
    <property type="protein sequence ID" value="CAD8339594.1"/>
    <property type="molecule type" value="Transcribed_RNA"/>
</dbReference>
<organism evidence="1">
    <name type="scientific">Craspedostauros australis</name>
    <dbReference type="NCBI Taxonomy" id="1486917"/>
    <lineage>
        <taxon>Eukaryota</taxon>
        <taxon>Sar</taxon>
        <taxon>Stramenopiles</taxon>
        <taxon>Ochrophyta</taxon>
        <taxon>Bacillariophyta</taxon>
        <taxon>Bacillariophyceae</taxon>
        <taxon>Bacillariophycidae</taxon>
        <taxon>Naviculales</taxon>
        <taxon>Naviculaceae</taxon>
        <taxon>Craspedostauros</taxon>
    </lineage>
</organism>
<dbReference type="InterPro" id="IPR029069">
    <property type="entry name" value="HotDog_dom_sf"/>
</dbReference>
<reference evidence="1" key="1">
    <citation type="submission" date="2021-01" db="EMBL/GenBank/DDBJ databases">
        <authorList>
            <person name="Corre E."/>
            <person name="Pelletier E."/>
            <person name="Niang G."/>
            <person name="Scheremetjew M."/>
            <person name="Finn R."/>
            <person name="Kale V."/>
            <person name="Holt S."/>
            <person name="Cochrane G."/>
            <person name="Meng A."/>
            <person name="Brown T."/>
            <person name="Cohen L."/>
        </authorList>
    </citation>
    <scope>NUCLEOTIDE SEQUENCE</scope>
    <source>
        <strain evidence="1">CCMP3328</strain>
    </source>
</reference>
<evidence type="ECO:0008006" key="2">
    <source>
        <dbReference type="Google" id="ProtNLM"/>
    </source>
</evidence>
<dbReference type="SUPFAM" id="SSF54637">
    <property type="entry name" value="Thioesterase/thiol ester dehydrase-isomerase"/>
    <property type="match status" value="1"/>
</dbReference>